<sequence>MGDWKHASTPVRGTTHCRSCGILRPFFAHNLKHNGRHLQLDETPSWCSVDSITSQVLDALAAICVPEPDSAFAVTHEVEGLLVASNLAAGVPDNIVRRLEHVWSQMRLLAGDPRSKFIVELYSFAWPALHQRLASKAPVITQALDSMTMYNGNGSRAGLSEDVTATFNSIRALVETVRATVLDNHNDEVPSIVTVHDTSVALHKLLAGKDVLSALESFCEFAPGTPNIAAEIYSIVWLSSAVECLFAFGSPAQFTSLANLDFRVVPIPSCSRPTLVNADIPQLRKQAAESYIDSMMSNPEPNFDADFTSAVLQPLRRCLEPVNVRDVTAHAESVLLAHIELRGSESIHKGPPYCQYIGTSEPSCLPCFRLFEAHT</sequence>
<name>A0A165HLP7_EXIGL</name>
<organism evidence="1 2">
    <name type="scientific">Exidia glandulosa HHB12029</name>
    <dbReference type="NCBI Taxonomy" id="1314781"/>
    <lineage>
        <taxon>Eukaryota</taxon>
        <taxon>Fungi</taxon>
        <taxon>Dikarya</taxon>
        <taxon>Basidiomycota</taxon>
        <taxon>Agaricomycotina</taxon>
        <taxon>Agaricomycetes</taxon>
        <taxon>Auriculariales</taxon>
        <taxon>Exidiaceae</taxon>
        <taxon>Exidia</taxon>
    </lineage>
</organism>
<gene>
    <name evidence="1" type="ORF">EXIGLDRAFT_836636</name>
</gene>
<proteinExistence type="predicted"/>
<dbReference type="InParanoid" id="A0A165HLP7"/>
<protein>
    <submittedName>
        <fullName evidence="1">Uncharacterized protein</fullName>
    </submittedName>
</protein>
<reference evidence="1 2" key="1">
    <citation type="journal article" date="2016" name="Mol. Biol. Evol.">
        <title>Comparative Genomics of Early-Diverging Mushroom-Forming Fungi Provides Insights into the Origins of Lignocellulose Decay Capabilities.</title>
        <authorList>
            <person name="Nagy L.G."/>
            <person name="Riley R."/>
            <person name="Tritt A."/>
            <person name="Adam C."/>
            <person name="Daum C."/>
            <person name="Floudas D."/>
            <person name="Sun H."/>
            <person name="Yadav J.S."/>
            <person name="Pangilinan J."/>
            <person name="Larsson K.H."/>
            <person name="Matsuura K."/>
            <person name="Barry K."/>
            <person name="Labutti K."/>
            <person name="Kuo R."/>
            <person name="Ohm R.A."/>
            <person name="Bhattacharya S.S."/>
            <person name="Shirouzu T."/>
            <person name="Yoshinaga Y."/>
            <person name="Martin F.M."/>
            <person name="Grigoriev I.V."/>
            <person name="Hibbett D.S."/>
        </authorList>
    </citation>
    <scope>NUCLEOTIDE SEQUENCE [LARGE SCALE GENOMIC DNA]</scope>
    <source>
        <strain evidence="1 2">HHB12029</strain>
    </source>
</reference>
<dbReference type="Proteomes" id="UP000077266">
    <property type="component" value="Unassembled WGS sequence"/>
</dbReference>
<dbReference type="InterPro" id="IPR027796">
    <property type="entry name" value="OTT_1508_deam-like"/>
</dbReference>
<dbReference type="EMBL" id="KV426013">
    <property type="protein sequence ID" value="KZV92154.1"/>
    <property type="molecule type" value="Genomic_DNA"/>
</dbReference>
<evidence type="ECO:0000313" key="2">
    <source>
        <dbReference type="Proteomes" id="UP000077266"/>
    </source>
</evidence>
<accession>A0A165HLP7</accession>
<dbReference type="Pfam" id="PF14441">
    <property type="entry name" value="OTT_1508_deam"/>
    <property type="match status" value="1"/>
</dbReference>
<dbReference type="AlphaFoldDB" id="A0A165HLP7"/>
<evidence type="ECO:0000313" key="1">
    <source>
        <dbReference type="EMBL" id="KZV92154.1"/>
    </source>
</evidence>
<keyword evidence="2" id="KW-1185">Reference proteome</keyword>
<dbReference type="OrthoDB" id="10626216at2759"/>